<dbReference type="Proteomes" id="UP000887574">
    <property type="component" value="Unplaced"/>
</dbReference>
<proteinExistence type="inferred from homology"/>
<evidence type="ECO:0000256" key="4">
    <source>
        <dbReference type="ARBA" id="ARBA00022454"/>
    </source>
</evidence>
<dbReference type="EC" id="2.7.7.49" evidence="2 14"/>
<dbReference type="GO" id="GO:0003720">
    <property type="term" value="F:telomerase activity"/>
    <property type="evidence" value="ECO:0007669"/>
    <property type="project" value="InterPro"/>
</dbReference>
<evidence type="ECO:0000256" key="11">
    <source>
        <dbReference type="ARBA" id="ARBA00023242"/>
    </source>
</evidence>
<evidence type="ECO:0000256" key="2">
    <source>
        <dbReference type="ARBA" id="ARBA00012493"/>
    </source>
</evidence>
<keyword evidence="15" id="KW-0472">Membrane</keyword>
<evidence type="ECO:0000256" key="10">
    <source>
        <dbReference type="ARBA" id="ARBA00022918"/>
    </source>
</evidence>
<evidence type="ECO:0000313" key="17">
    <source>
        <dbReference type="Proteomes" id="UP000887574"/>
    </source>
</evidence>
<sequence>MVRKRKVDRKKKDRKKLNFLPVDEMDKLNQMPWTVPPIHALLNKSGSKYCRPEQISWLGKNYKIMVATGMLSNECFDAVAKVSATSISAFLELVVQTMKNFRRVRIARVVNDHVPTYEYHSPNKAVNKPMKTGQMKALVQKLFQLLFPKELIGEENWKIVVYNFVKVFHDLRNRGDVASFAELSEGVRLCEMKWLGGVSFKLKIIVLRNLLQYFVIFFINVLSVHFYVTMNSSGRIVYYRQNFWWRLEKKGFELLKAQRALSTTSDVTDGLPIHKLRMYANRFLPKTSGFRPIVTFKDVRISNELHETKAVLDLIIQENPELFGWGISNLRIFQVVTASFCWIARKNWMNLSTERILKRVLPEKRMFEVVRVTLKNSRLNYRYQRRVAGSNYAHAMQRLRCKKEESLSDNPIGVALSGQEVFRRICDFALRTIVVHNGVKFRAGCGIAQGNVVSVKLCNLYLGTVERTLFPERPIGLFCRRYVDDYIMISTSQEQIAEVVQKLHVRGIRYGVNLNSQKVASSFDMKSIPGLKRLKKKEKLAWCGFAFNTKTLTVTVDYHRYRKRRPVYNVPRTHPAEQFNILCSSTKRLLKSRYVSLQACAKVFPSHRRLALRRDFCRFAFEFYLRHFAKQLMLDLKHYSVRYFFDQLIRWIANDCRKRSLPDYHWTALITNKDDDCTGKQFESHSIVETYKRLE</sequence>
<dbReference type="GO" id="GO:0000333">
    <property type="term" value="C:telomerase catalytic core complex"/>
    <property type="evidence" value="ECO:0007669"/>
    <property type="project" value="TreeGrafter"/>
</dbReference>
<evidence type="ECO:0000256" key="7">
    <source>
        <dbReference type="ARBA" id="ARBA00022723"/>
    </source>
</evidence>
<evidence type="ECO:0000256" key="5">
    <source>
        <dbReference type="ARBA" id="ARBA00022679"/>
    </source>
</evidence>
<dbReference type="AlphaFoldDB" id="A0A915EHL8"/>
<evidence type="ECO:0000259" key="16">
    <source>
        <dbReference type="PROSITE" id="PS50878"/>
    </source>
</evidence>
<keyword evidence="6 14" id="KW-0548">Nucleotidyltransferase</keyword>
<reference evidence="18" key="1">
    <citation type="submission" date="2022-11" db="UniProtKB">
        <authorList>
            <consortium name="WormBaseParasite"/>
        </authorList>
    </citation>
    <scope>IDENTIFICATION</scope>
</reference>
<dbReference type="InterPro" id="IPR021891">
    <property type="entry name" value="Telomerase_RBD"/>
</dbReference>
<evidence type="ECO:0000256" key="3">
    <source>
        <dbReference type="ARBA" id="ARBA00016182"/>
    </source>
</evidence>
<protein>
    <recommendedName>
        <fullName evidence="3 14">Telomerase reverse transcriptase</fullName>
        <ecNumber evidence="2 14">2.7.7.49</ecNumber>
    </recommendedName>
    <alternativeName>
        <fullName evidence="12 14">Telomerase catalytic subunit</fullName>
    </alternativeName>
</protein>
<keyword evidence="9 14" id="KW-0779">Telomere</keyword>
<feature type="domain" description="Reverse transcriptase" evidence="16">
    <location>
        <begin position="265"/>
        <end position="547"/>
    </location>
</feature>
<dbReference type="GO" id="GO:0000781">
    <property type="term" value="C:chromosome, telomeric region"/>
    <property type="evidence" value="ECO:0007669"/>
    <property type="project" value="UniProtKB-SubCell"/>
</dbReference>
<keyword evidence="8 14" id="KW-0460">Magnesium</keyword>
<evidence type="ECO:0000256" key="8">
    <source>
        <dbReference type="ARBA" id="ARBA00022842"/>
    </source>
</evidence>
<dbReference type="PANTHER" id="PTHR12066">
    <property type="entry name" value="TELOMERASE REVERSE TRANSCRIPTASE"/>
    <property type="match status" value="1"/>
</dbReference>
<dbReference type="InterPro" id="IPR003545">
    <property type="entry name" value="Telomerase_RT"/>
</dbReference>
<keyword evidence="10 14" id="KW-0695">RNA-directed DNA polymerase</keyword>
<dbReference type="WBParaSite" id="jg6768">
    <property type="protein sequence ID" value="jg6768"/>
    <property type="gene ID" value="jg6768"/>
</dbReference>
<dbReference type="Pfam" id="PF12009">
    <property type="entry name" value="Telomerase_RBD"/>
    <property type="match status" value="1"/>
</dbReference>
<dbReference type="PROSITE" id="PS50878">
    <property type="entry name" value="RT_POL"/>
    <property type="match status" value="1"/>
</dbReference>
<evidence type="ECO:0000256" key="12">
    <source>
        <dbReference type="ARBA" id="ARBA00032044"/>
    </source>
</evidence>
<keyword evidence="4 14" id="KW-0158">Chromosome</keyword>
<comment type="function">
    <text evidence="14">Telomerase is a ribonucleoprotein enzyme essential for the replication of chromosome termini in most eukaryotes. It elongates telomeres. It is a reverse transcriptase that adds simple sequence repeats to chromosome ends by copying a template sequence within the RNA component of the enzyme.</text>
</comment>
<evidence type="ECO:0000256" key="9">
    <source>
        <dbReference type="ARBA" id="ARBA00022895"/>
    </source>
</evidence>
<dbReference type="SMART" id="SM00975">
    <property type="entry name" value="Telomerase_RBD"/>
    <property type="match status" value="1"/>
</dbReference>
<accession>A0A915EHL8</accession>
<dbReference type="Pfam" id="PF00078">
    <property type="entry name" value="RVT_1"/>
    <property type="match status" value="1"/>
</dbReference>
<keyword evidence="15" id="KW-0812">Transmembrane</keyword>
<name>A0A915EHL8_9BILA</name>
<dbReference type="PANTHER" id="PTHR12066:SF0">
    <property type="entry name" value="TELOMERASE REVERSE TRANSCRIPTASE"/>
    <property type="match status" value="1"/>
</dbReference>
<dbReference type="GO" id="GO:0046872">
    <property type="term" value="F:metal ion binding"/>
    <property type="evidence" value="ECO:0007669"/>
    <property type="project" value="UniProtKB-KW"/>
</dbReference>
<comment type="subcellular location">
    <subcellularLocation>
        <location evidence="14">Nucleus</location>
    </subcellularLocation>
    <subcellularLocation>
        <location evidence="14">Chromosome</location>
        <location evidence="14">Telomere</location>
    </subcellularLocation>
</comment>
<keyword evidence="11 14" id="KW-0539">Nucleus</keyword>
<dbReference type="GO" id="GO:0007004">
    <property type="term" value="P:telomere maintenance via telomerase"/>
    <property type="evidence" value="ECO:0007669"/>
    <property type="project" value="TreeGrafter"/>
</dbReference>
<keyword evidence="17" id="KW-1185">Reference proteome</keyword>
<keyword evidence="15" id="KW-1133">Transmembrane helix</keyword>
<dbReference type="Gene3D" id="1.10.132.70">
    <property type="match status" value="1"/>
</dbReference>
<evidence type="ECO:0000256" key="1">
    <source>
        <dbReference type="ARBA" id="ARBA00008001"/>
    </source>
</evidence>
<keyword evidence="5 14" id="KW-0808">Transferase</keyword>
<evidence type="ECO:0000313" key="18">
    <source>
        <dbReference type="WBParaSite" id="jg6768"/>
    </source>
</evidence>
<evidence type="ECO:0000256" key="14">
    <source>
        <dbReference type="RuleBase" id="RU365061"/>
    </source>
</evidence>
<dbReference type="GO" id="GO:0042162">
    <property type="term" value="F:telomeric DNA binding"/>
    <property type="evidence" value="ECO:0007669"/>
    <property type="project" value="TreeGrafter"/>
</dbReference>
<feature type="transmembrane region" description="Helical" evidence="15">
    <location>
        <begin position="210"/>
        <end position="228"/>
    </location>
</feature>
<evidence type="ECO:0000256" key="15">
    <source>
        <dbReference type="SAM" id="Phobius"/>
    </source>
</evidence>
<comment type="similarity">
    <text evidence="1 14">Belongs to the reverse transcriptase family. Telomerase subfamily.</text>
</comment>
<evidence type="ECO:0000256" key="13">
    <source>
        <dbReference type="ARBA" id="ARBA00048173"/>
    </source>
</evidence>
<comment type="catalytic activity">
    <reaction evidence="13 14">
        <text>DNA(n) + a 2'-deoxyribonucleoside 5'-triphosphate = DNA(n+1) + diphosphate</text>
        <dbReference type="Rhea" id="RHEA:22508"/>
        <dbReference type="Rhea" id="RHEA-COMP:17339"/>
        <dbReference type="Rhea" id="RHEA-COMP:17340"/>
        <dbReference type="ChEBI" id="CHEBI:33019"/>
        <dbReference type="ChEBI" id="CHEBI:61560"/>
        <dbReference type="ChEBI" id="CHEBI:173112"/>
        <dbReference type="EC" id="2.7.7.49"/>
    </reaction>
</comment>
<keyword evidence="7 14" id="KW-0479">Metal-binding</keyword>
<organism evidence="17 18">
    <name type="scientific">Ditylenchus dipsaci</name>
    <dbReference type="NCBI Taxonomy" id="166011"/>
    <lineage>
        <taxon>Eukaryota</taxon>
        <taxon>Metazoa</taxon>
        <taxon>Ecdysozoa</taxon>
        <taxon>Nematoda</taxon>
        <taxon>Chromadorea</taxon>
        <taxon>Rhabditida</taxon>
        <taxon>Tylenchina</taxon>
        <taxon>Tylenchomorpha</taxon>
        <taxon>Sphaerularioidea</taxon>
        <taxon>Anguinidae</taxon>
        <taxon>Anguininae</taxon>
        <taxon>Ditylenchus</taxon>
    </lineage>
</organism>
<dbReference type="GO" id="GO:0070034">
    <property type="term" value="F:telomerase RNA binding"/>
    <property type="evidence" value="ECO:0007669"/>
    <property type="project" value="TreeGrafter"/>
</dbReference>
<dbReference type="Gene3D" id="3.30.70.2630">
    <property type="match status" value="1"/>
</dbReference>
<dbReference type="InterPro" id="IPR000477">
    <property type="entry name" value="RT_dom"/>
</dbReference>
<evidence type="ECO:0000256" key="6">
    <source>
        <dbReference type="ARBA" id="ARBA00022695"/>
    </source>
</evidence>